<proteinExistence type="predicted"/>
<sequence length="119" mass="14242">MRVLLMRRSPHLPHQLRLRHHAARMRKQQRQQLVFLARQRHRQPRHRDLTAARVDAQMPIVEHRHGLVARRVRTQEHPDARHQFLRAEGLGHVIVGARIQRGHDLGFTRPDGQHHHRHL</sequence>
<dbReference type="EMBL" id="CAADIF010000006">
    <property type="protein sequence ID" value="VFR63149.1"/>
    <property type="molecule type" value="Genomic_DNA"/>
</dbReference>
<dbReference type="EMBL" id="CAADIA010000002">
    <property type="protein sequence ID" value="VFR21061.1"/>
    <property type="molecule type" value="Genomic_DNA"/>
</dbReference>
<protein>
    <submittedName>
        <fullName evidence="2">Uncharacterized protein</fullName>
    </submittedName>
</protein>
<accession>A0A484SPE1</accession>
<organism evidence="2">
    <name type="scientific">plant metagenome</name>
    <dbReference type="NCBI Taxonomy" id="1297885"/>
    <lineage>
        <taxon>unclassified sequences</taxon>
        <taxon>metagenomes</taxon>
        <taxon>organismal metagenomes</taxon>
    </lineage>
</organism>
<name>A0A484SPE1_9ZZZZ</name>
<evidence type="ECO:0000313" key="2">
    <source>
        <dbReference type="EMBL" id="VFR63149.1"/>
    </source>
</evidence>
<reference evidence="2" key="1">
    <citation type="submission" date="2019-03" db="EMBL/GenBank/DDBJ databases">
        <authorList>
            <person name="Danneels B."/>
        </authorList>
    </citation>
    <scope>NUCLEOTIDE SEQUENCE</scope>
</reference>
<gene>
    <name evidence="1" type="ORF">ANK1_3143</name>
    <name evidence="2" type="ORF">ANK2_3143</name>
</gene>
<evidence type="ECO:0000313" key="1">
    <source>
        <dbReference type="EMBL" id="VFR21061.1"/>
    </source>
</evidence>
<dbReference type="AlphaFoldDB" id="A0A484SPE1"/>